<dbReference type="GO" id="GO:0005524">
    <property type="term" value="F:ATP binding"/>
    <property type="evidence" value="ECO:0007669"/>
    <property type="project" value="UniProtKB-KW"/>
</dbReference>
<dbReference type="EMBL" id="JAAGKO020000083">
    <property type="protein sequence ID" value="MDI5967322.1"/>
    <property type="molecule type" value="Genomic_DNA"/>
</dbReference>
<sequence>MNETNCAALRTDALGRAFGRTWALRACDLEIPAGSVVLLAGPNGAGKSTLLHLAAGLLTPTTGHAQVLGRTPGTRDARARTALVAQDKPLHPGLTVAEQLRAGRELNSRWDQNAALAVLRTADIPPGTRVGRLSPGLRTRVALATALGRRPDLLLLDEPLADLDPPARHQVLGLLMADNAERGTTIVFSSHILHEAEQICDQVVLLRQGRVRLAGPAQPLCTAHTAVTGRTDRAGHLPAALTALPVVESSITGRQFTALVRGPVPPEEPWLTRVPSLEELLLAHLHPTATTDSAAAPATGRDAA</sequence>
<dbReference type="InterPro" id="IPR003593">
    <property type="entry name" value="AAA+_ATPase"/>
</dbReference>
<organism evidence="5 6">
    <name type="scientific">Streptantibioticus silvisoli</name>
    <dbReference type="NCBI Taxonomy" id="2705255"/>
    <lineage>
        <taxon>Bacteria</taxon>
        <taxon>Bacillati</taxon>
        <taxon>Actinomycetota</taxon>
        <taxon>Actinomycetes</taxon>
        <taxon>Kitasatosporales</taxon>
        <taxon>Streptomycetaceae</taxon>
        <taxon>Streptantibioticus</taxon>
    </lineage>
</organism>
<evidence type="ECO:0000313" key="5">
    <source>
        <dbReference type="EMBL" id="MDI5967322.1"/>
    </source>
</evidence>
<keyword evidence="1" id="KW-0813">Transport</keyword>
<evidence type="ECO:0000256" key="3">
    <source>
        <dbReference type="ARBA" id="ARBA00022840"/>
    </source>
</evidence>
<dbReference type="PROSITE" id="PS50893">
    <property type="entry name" value="ABC_TRANSPORTER_2"/>
    <property type="match status" value="1"/>
</dbReference>
<dbReference type="Proteomes" id="UP001156398">
    <property type="component" value="Unassembled WGS sequence"/>
</dbReference>
<reference evidence="5 6" key="1">
    <citation type="submission" date="2023-05" db="EMBL/GenBank/DDBJ databases">
        <title>Streptantibioticus silvisoli sp. nov., acidotolerant actinomycetes 1 from pine litter.</title>
        <authorList>
            <person name="Swiecimska M."/>
            <person name="Golinska P."/>
            <person name="Sangal V."/>
            <person name="Wachnowicz B."/>
            <person name="Goodfellow M."/>
        </authorList>
    </citation>
    <scope>NUCLEOTIDE SEQUENCE [LARGE SCALE GENOMIC DNA]</scope>
    <source>
        <strain evidence="5 6">SL54</strain>
    </source>
</reference>
<evidence type="ECO:0000256" key="1">
    <source>
        <dbReference type="ARBA" id="ARBA00022448"/>
    </source>
</evidence>
<dbReference type="InterPro" id="IPR003439">
    <property type="entry name" value="ABC_transporter-like_ATP-bd"/>
</dbReference>
<feature type="domain" description="ABC transporter" evidence="4">
    <location>
        <begin position="9"/>
        <end position="233"/>
    </location>
</feature>
<dbReference type="Gene3D" id="3.40.50.300">
    <property type="entry name" value="P-loop containing nucleotide triphosphate hydrolases"/>
    <property type="match status" value="1"/>
</dbReference>
<dbReference type="PANTHER" id="PTHR42939:SF1">
    <property type="entry name" value="ABC TRANSPORTER ATP-BINDING PROTEIN ALBC-RELATED"/>
    <property type="match status" value="1"/>
</dbReference>
<dbReference type="SMART" id="SM00382">
    <property type="entry name" value="AAA"/>
    <property type="match status" value="1"/>
</dbReference>
<dbReference type="InterPro" id="IPR027417">
    <property type="entry name" value="P-loop_NTPase"/>
</dbReference>
<dbReference type="PANTHER" id="PTHR42939">
    <property type="entry name" value="ABC TRANSPORTER ATP-BINDING PROTEIN ALBC-RELATED"/>
    <property type="match status" value="1"/>
</dbReference>
<dbReference type="Pfam" id="PF00005">
    <property type="entry name" value="ABC_tran"/>
    <property type="match status" value="1"/>
</dbReference>
<evidence type="ECO:0000313" key="6">
    <source>
        <dbReference type="Proteomes" id="UP001156398"/>
    </source>
</evidence>
<comment type="caution">
    <text evidence="5">The sequence shown here is derived from an EMBL/GenBank/DDBJ whole genome shotgun (WGS) entry which is preliminary data.</text>
</comment>
<keyword evidence="2" id="KW-0547">Nucleotide-binding</keyword>
<evidence type="ECO:0000259" key="4">
    <source>
        <dbReference type="PROSITE" id="PS50893"/>
    </source>
</evidence>
<accession>A0ABT6WAD0</accession>
<keyword evidence="6" id="KW-1185">Reference proteome</keyword>
<dbReference type="InterPro" id="IPR051782">
    <property type="entry name" value="ABC_Transporter_VariousFunc"/>
</dbReference>
<keyword evidence="3 5" id="KW-0067">ATP-binding</keyword>
<protein>
    <submittedName>
        <fullName evidence="5">ABC transporter ATP-binding protein</fullName>
    </submittedName>
</protein>
<evidence type="ECO:0000256" key="2">
    <source>
        <dbReference type="ARBA" id="ARBA00022741"/>
    </source>
</evidence>
<proteinExistence type="predicted"/>
<dbReference type="RefSeq" id="WP_282704905.1">
    <property type="nucleotide sequence ID" value="NZ_JAAGKO020000083.1"/>
</dbReference>
<name>A0ABT6WAD0_9ACTN</name>
<dbReference type="SUPFAM" id="SSF52540">
    <property type="entry name" value="P-loop containing nucleoside triphosphate hydrolases"/>
    <property type="match status" value="1"/>
</dbReference>
<gene>
    <name evidence="5" type="ORF">POF43_032155</name>
</gene>